<gene>
    <name evidence="1" type="ORF">K444DRAFT_157608</name>
</gene>
<proteinExistence type="predicted"/>
<sequence>MSTPSPQKIIHAYRHLYRGLLHAVQYSKPARYIARDQLRRAFRVEDPSSFNQEKIDRTVKFLGFAAKEAGLEHRIVRNLLHTAYWEKKKHIYERKDKKPTTVQRQVQGTARLHYQMTLAMLNDSMGLCLR</sequence>
<reference evidence="1 2" key="1">
    <citation type="submission" date="2016-04" db="EMBL/GenBank/DDBJ databases">
        <title>A degradative enzymes factory behind the ericoid mycorrhizal symbiosis.</title>
        <authorList>
            <consortium name="DOE Joint Genome Institute"/>
            <person name="Martino E."/>
            <person name="Morin E."/>
            <person name="Grelet G."/>
            <person name="Kuo A."/>
            <person name="Kohler A."/>
            <person name="Daghino S."/>
            <person name="Barry K."/>
            <person name="Choi C."/>
            <person name="Cichocki N."/>
            <person name="Clum A."/>
            <person name="Copeland A."/>
            <person name="Hainaut M."/>
            <person name="Haridas S."/>
            <person name="Labutti K."/>
            <person name="Lindquist E."/>
            <person name="Lipzen A."/>
            <person name="Khouja H.-R."/>
            <person name="Murat C."/>
            <person name="Ohm R."/>
            <person name="Olson A."/>
            <person name="Spatafora J."/>
            <person name="Veneault-Fourrey C."/>
            <person name="Henrissat B."/>
            <person name="Grigoriev I."/>
            <person name="Martin F."/>
            <person name="Perotto S."/>
        </authorList>
    </citation>
    <scope>NUCLEOTIDE SEQUENCE [LARGE SCALE GENOMIC DNA]</scope>
    <source>
        <strain evidence="1 2">E</strain>
    </source>
</reference>
<protein>
    <submittedName>
        <fullName evidence="1">DUF1763-domain-containing protein</fullName>
    </submittedName>
</protein>
<dbReference type="RefSeq" id="XP_024742829.1">
    <property type="nucleotide sequence ID" value="XM_024870643.1"/>
</dbReference>
<organism evidence="1 2">
    <name type="scientific">Hyaloscypha bicolor E</name>
    <dbReference type="NCBI Taxonomy" id="1095630"/>
    <lineage>
        <taxon>Eukaryota</taxon>
        <taxon>Fungi</taxon>
        <taxon>Dikarya</taxon>
        <taxon>Ascomycota</taxon>
        <taxon>Pezizomycotina</taxon>
        <taxon>Leotiomycetes</taxon>
        <taxon>Helotiales</taxon>
        <taxon>Hyaloscyphaceae</taxon>
        <taxon>Hyaloscypha</taxon>
        <taxon>Hyaloscypha bicolor</taxon>
    </lineage>
</organism>
<keyword evidence="2" id="KW-1185">Reference proteome</keyword>
<evidence type="ECO:0000313" key="2">
    <source>
        <dbReference type="Proteomes" id="UP000235371"/>
    </source>
</evidence>
<name>A0A2J6TSD8_9HELO</name>
<evidence type="ECO:0000313" key="1">
    <source>
        <dbReference type="EMBL" id="PMD65925.1"/>
    </source>
</evidence>
<dbReference type="EMBL" id="KZ613745">
    <property type="protein sequence ID" value="PMD65925.1"/>
    <property type="molecule type" value="Genomic_DNA"/>
</dbReference>
<dbReference type="OrthoDB" id="4392610at2759"/>
<dbReference type="Proteomes" id="UP000235371">
    <property type="component" value="Unassembled WGS sequence"/>
</dbReference>
<dbReference type="STRING" id="1095630.A0A2J6TSD8"/>
<dbReference type="InParanoid" id="A0A2J6TSD8"/>
<dbReference type="GeneID" id="36578725"/>
<accession>A0A2J6TSD8</accession>
<dbReference type="AlphaFoldDB" id="A0A2J6TSD8"/>